<dbReference type="AlphaFoldDB" id="A0AAP3E133"/>
<dbReference type="Gene3D" id="3.90.245.10">
    <property type="entry name" value="Ribonucleoside hydrolase-like"/>
    <property type="match status" value="1"/>
</dbReference>
<proteinExistence type="predicted"/>
<keyword evidence="2" id="KW-0326">Glycosidase</keyword>
<dbReference type="InterPro" id="IPR023186">
    <property type="entry name" value="IUNH"/>
</dbReference>
<dbReference type="InterPro" id="IPR036452">
    <property type="entry name" value="Ribo_hydro-like"/>
</dbReference>
<name>A0AAP3E133_9EURY</name>
<evidence type="ECO:0000259" key="3">
    <source>
        <dbReference type="Pfam" id="PF01156"/>
    </source>
</evidence>
<dbReference type="Proteomes" id="UP001321018">
    <property type="component" value="Unassembled WGS sequence"/>
</dbReference>
<feature type="domain" description="Inosine/uridine-preferring nucleoside hydrolase" evidence="3">
    <location>
        <begin position="27"/>
        <end position="297"/>
    </location>
</feature>
<dbReference type="GO" id="GO:0008477">
    <property type="term" value="F:purine nucleosidase activity"/>
    <property type="evidence" value="ECO:0007669"/>
    <property type="project" value="TreeGrafter"/>
</dbReference>
<evidence type="ECO:0000313" key="5">
    <source>
        <dbReference type="Proteomes" id="UP001321018"/>
    </source>
</evidence>
<dbReference type="SUPFAM" id="SSF53590">
    <property type="entry name" value="Nucleoside hydrolase"/>
    <property type="match status" value="1"/>
</dbReference>
<dbReference type="Pfam" id="PF01156">
    <property type="entry name" value="IU_nuc_hydro"/>
    <property type="match status" value="1"/>
</dbReference>
<organism evidence="4 5">
    <name type="scientific">Natronoglomus mannanivorans</name>
    <dbReference type="NCBI Taxonomy" id="2979990"/>
    <lineage>
        <taxon>Archaea</taxon>
        <taxon>Methanobacteriati</taxon>
        <taxon>Methanobacteriota</taxon>
        <taxon>Stenosarchaea group</taxon>
        <taxon>Halobacteria</taxon>
        <taxon>Halobacteriales</taxon>
        <taxon>Natrialbaceae</taxon>
        <taxon>Natronoglomus</taxon>
    </lineage>
</organism>
<dbReference type="PANTHER" id="PTHR12304:SF4">
    <property type="entry name" value="URIDINE NUCLEOSIDASE"/>
    <property type="match status" value="1"/>
</dbReference>
<gene>
    <name evidence="4" type="ORF">OB960_06425</name>
</gene>
<evidence type="ECO:0000313" key="4">
    <source>
        <dbReference type="EMBL" id="MCU4741036.1"/>
    </source>
</evidence>
<protein>
    <submittedName>
        <fullName evidence="4">Nucleoside hydrolase</fullName>
    </submittedName>
</protein>
<reference evidence="4" key="1">
    <citation type="submission" date="2022-09" db="EMBL/GenBank/DDBJ databases">
        <title>Enrichment on poylsaccharides allowed isolation of novel metabolic and taxonomic groups of Haloarchaea.</title>
        <authorList>
            <person name="Sorokin D.Y."/>
            <person name="Elcheninov A.G."/>
            <person name="Khizhniak T.V."/>
            <person name="Kolganova T.V."/>
            <person name="Kublanov I.V."/>
        </authorList>
    </citation>
    <scope>NUCLEOTIDE SEQUENCE</scope>
    <source>
        <strain evidence="4">AArc-xg1-1</strain>
    </source>
</reference>
<dbReference type="EMBL" id="JAOPKA010000003">
    <property type="protein sequence ID" value="MCU4741036.1"/>
    <property type="molecule type" value="Genomic_DNA"/>
</dbReference>
<dbReference type="PANTHER" id="PTHR12304">
    <property type="entry name" value="INOSINE-URIDINE PREFERRING NUCLEOSIDE HYDROLASE"/>
    <property type="match status" value="1"/>
</dbReference>
<accession>A0AAP3E133</accession>
<comment type="caution">
    <text evidence="4">The sequence shown here is derived from an EMBL/GenBank/DDBJ whole genome shotgun (WGS) entry which is preliminary data.</text>
</comment>
<evidence type="ECO:0000256" key="1">
    <source>
        <dbReference type="ARBA" id="ARBA00022801"/>
    </source>
</evidence>
<evidence type="ECO:0000256" key="2">
    <source>
        <dbReference type="ARBA" id="ARBA00023295"/>
    </source>
</evidence>
<dbReference type="InterPro" id="IPR001910">
    <property type="entry name" value="Inosine/uridine_hydrolase_dom"/>
</dbReference>
<keyword evidence="1 4" id="KW-0378">Hydrolase</keyword>
<dbReference type="GO" id="GO:0006152">
    <property type="term" value="P:purine nucleoside catabolic process"/>
    <property type="evidence" value="ECO:0007669"/>
    <property type="project" value="TreeGrafter"/>
</dbReference>
<dbReference type="GO" id="GO:0005829">
    <property type="term" value="C:cytosol"/>
    <property type="evidence" value="ECO:0007669"/>
    <property type="project" value="TreeGrafter"/>
</dbReference>
<dbReference type="RefSeq" id="WP_338002872.1">
    <property type="nucleotide sequence ID" value="NZ_JAOPKA010000003.1"/>
</dbReference>
<sequence>MPVPTPSLPDSTLVDRLEPAADTVRMVLDTDAYNEIDDQFAVVYALGEPTLEVEALYAAPFDNDRSSGPADGMRKSVAELERLLERASTAPAPDGFVFEGSESYLSGSDEPVESPAARDLVERAREHEDLLYVVAIGCPVTVASALLLEPSIREEIVVVWLGGHPHEWHTAAEFNLSQDLHAARVLFGSGVPLVQIPCKNVAEHVKTTVPELSARLEGHSSLGTYLYETVADYGGADRPWWGKEVWDLAAVAWVADPSLVPSHLTASPVLTDDQTWSRDPTRHPIRVARDVDRDGIFRAFQAALDEIA</sequence>